<dbReference type="RefSeq" id="WP_377406208.1">
    <property type="nucleotide sequence ID" value="NZ_JBHTFQ010000011.1"/>
</dbReference>
<keyword evidence="4" id="KW-0460">Magnesium</keyword>
<reference evidence="7" key="1">
    <citation type="journal article" date="2019" name="Int. J. Syst. Evol. Microbiol.">
        <title>The Global Catalogue of Microorganisms (GCM) 10K type strain sequencing project: providing services to taxonomists for standard genome sequencing and annotation.</title>
        <authorList>
            <consortium name="The Broad Institute Genomics Platform"/>
            <consortium name="The Broad Institute Genome Sequencing Center for Infectious Disease"/>
            <person name="Wu L."/>
            <person name="Ma J."/>
        </authorList>
    </citation>
    <scope>NUCLEOTIDE SEQUENCE [LARGE SCALE GENOMIC DNA]</scope>
    <source>
        <strain evidence="7">CGMCC 1.12750</strain>
    </source>
</reference>
<dbReference type="Gene3D" id="3.90.79.10">
    <property type="entry name" value="Nucleoside Triphosphate Pyrophosphohydrolase"/>
    <property type="match status" value="1"/>
</dbReference>
<evidence type="ECO:0000313" key="7">
    <source>
        <dbReference type="Proteomes" id="UP001596516"/>
    </source>
</evidence>
<name>A0ABW2UR73_9RHOB</name>
<comment type="caution">
    <text evidence="6">The sequence shown here is derived from an EMBL/GenBank/DDBJ whole genome shotgun (WGS) entry which is preliminary data.</text>
</comment>
<dbReference type="SUPFAM" id="SSF55811">
    <property type="entry name" value="Nudix"/>
    <property type="match status" value="1"/>
</dbReference>
<evidence type="ECO:0000259" key="5">
    <source>
        <dbReference type="PROSITE" id="PS51462"/>
    </source>
</evidence>
<keyword evidence="2" id="KW-0479">Metal-binding</keyword>
<dbReference type="PANTHER" id="PTHR12629">
    <property type="entry name" value="DIPHOSPHOINOSITOL POLYPHOSPHATE PHOSPHOHYDROLASE"/>
    <property type="match status" value="1"/>
</dbReference>
<comment type="cofactor">
    <cofactor evidence="1">
        <name>Mg(2+)</name>
        <dbReference type="ChEBI" id="CHEBI:18420"/>
    </cofactor>
</comment>
<dbReference type="Proteomes" id="UP001596516">
    <property type="component" value="Unassembled WGS sequence"/>
</dbReference>
<gene>
    <name evidence="6" type="ORF">ACFQXB_16940</name>
</gene>
<dbReference type="EMBL" id="JBHTFQ010000011">
    <property type="protein sequence ID" value="MFC7705870.1"/>
    <property type="molecule type" value="Genomic_DNA"/>
</dbReference>
<dbReference type="InterPro" id="IPR000086">
    <property type="entry name" value="NUDIX_hydrolase_dom"/>
</dbReference>
<dbReference type="Pfam" id="PF00293">
    <property type="entry name" value="NUDIX"/>
    <property type="match status" value="1"/>
</dbReference>
<dbReference type="CDD" id="cd04666">
    <property type="entry name" value="NUDIX_DIPP2_like_Nudt4"/>
    <property type="match status" value="1"/>
</dbReference>
<dbReference type="GO" id="GO:0016787">
    <property type="term" value="F:hydrolase activity"/>
    <property type="evidence" value="ECO:0007669"/>
    <property type="project" value="UniProtKB-KW"/>
</dbReference>
<evidence type="ECO:0000256" key="1">
    <source>
        <dbReference type="ARBA" id="ARBA00001946"/>
    </source>
</evidence>
<protein>
    <submittedName>
        <fullName evidence="6">NUDIX hydrolase</fullName>
    </submittedName>
</protein>
<sequence>MIQTRLARALRDAVVPLISRPAYIQVAALCLRSKNGKQQVLMIRSLGTGRWILPKGWPMDGRSLAEAALQEAWEEAGVQGSVAPEPVGHYSYSKIAEGGMALPTTVHVYAVAVDRLADSFPESARRKRKWMAPAKAAERVNEPGLRDLLAAL</sequence>
<keyword evidence="3 6" id="KW-0378">Hydrolase</keyword>
<proteinExistence type="predicted"/>
<dbReference type="PROSITE" id="PS51462">
    <property type="entry name" value="NUDIX"/>
    <property type="match status" value="1"/>
</dbReference>
<dbReference type="InterPro" id="IPR015797">
    <property type="entry name" value="NUDIX_hydrolase-like_dom_sf"/>
</dbReference>
<dbReference type="InterPro" id="IPR047198">
    <property type="entry name" value="DDP-like_NUDIX"/>
</dbReference>
<organism evidence="6 7">
    <name type="scientific">Plastorhodobacter daqingensis</name>
    <dbReference type="NCBI Taxonomy" id="1387281"/>
    <lineage>
        <taxon>Bacteria</taxon>
        <taxon>Pseudomonadati</taxon>
        <taxon>Pseudomonadota</taxon>
        <taxon>Alphaproteobacteria</taxon>
        <taxon>Rhodobacterales</taxon>
        <taxon>Paracoccaceae</taxon>
        <taxon>Plastorhodobacter</taxon>
    </lineage>
</organism>
<evidence type="ECO:0000256" key="4">
    <source>
        <dbReference type="ARBA" id="ARBA00022842"/>
    </source>
</evidence>
<evidence type="ECO:0000256" key="2">
    <source>
        <dbReference type="ARBA" id="ARBA00022723"/>
    </source>
</evidence>
<evidence type="ECO:0000256" key="3">
    <source>
        <dbReference type="ARBA" id="ARBA00022801"/>
    </source>
</evidence>
<accession>A0ABW2UR73</accession>
<evidence type="ECO:0000313" key="6">
    <source>
        <dbReference type="EMBL" id="MFC7705870.1"/>
    </source>
</evidence>
<dbReference type="PANTHER" id="PTHR12629:SF0">
    <property type="entry name" value="DIPHOSPHOINOSITOL-POLYPHOSPHATE DIPHOSPHATASE"/>
    <property type="match status" value="1"/>
</dbReference>
<keyword evidence="7" id="KW-1185">Reference proteome</keyword>
<feature type="domain" description="Nudix hydrolase" evidence="5">
    <location>
        <begin position="22"/>
        <end position="152"/>
    </location>
</feature>